<dbReference type="EMBL" id="CM047909">
    <property type="protein sequence ID" value="KAJ0078900.1"/>
    <property type="molecule type" value="Genomic_DNA"/>
</dbReference>
<organism evidence="1 2">
    <name type="scientific">Pistacia atlantica</name>
    <dbReference type="NCBI Taxonomy" id="434234"/>
    <lineage>
        <taxon>Eukaryota</taxon>
        <taxon>Viridiplantae</taxon>
        <taxon>Streptophyta</taxon>
        <taxon>Embryophyta</taxon>
        <taxon>Tracheophyta</taxon>
        <taxon>Spermatophyta</taxon>
        <taxon>Magnoliopsida</taxon>
        <taxon>eudicotyledons</taxon>
        <taxon>Gunneridae</taxon>
        <taxon>Pentapetalae</taxon>
        <taxon>rosids</taxon>
        <taxon>malvids</taxon>
        <taxon>Sapindales</taxon>
        <taxon>Anacardiaceae</taxon>
        <taxon>Pistacia</taxon>
    </lineage>
</organism>
<accession>A0ACC0ZXZ5</accession>
<name>A0ACC0ZXZ5_9ROSI</name>
<dbReference type="Proteomes" id="UP001164250">
    <property type="component" value="Chromosome 13"/>
</dbReference>
<sequence length="357" mass="41243">MADQLRLQFNNETEKISKLYERLKKKEEKNDGKILIILDNLWDDNFDLKSIGIPDQSDDRGCKLLVTARYQHVLKNMGDPKPFPIGNLSEEESWRLFKNMAGDGSSTFGRSYIFGDDGRFMRILSLSFDEPWTSSRMLKLKLTSIIWSEELQGFRNVEFLCIDKLEQGIKNVLYELDKEGFSKLKYLHVHNNPNILCLVDSIKCVPHDAFPAFPLLESLILFNLIELRKICYGQPMAGSFCNLRIIEVRSCTKLENIFSFSNSRSLPQLQRINVSDCKNMKAVFIVEREDDVNINEVICQLRFLTLMNLPRIANFYLEVKTPSTSQSSQESTTDLQYNDINLAHELDTPSPLFNEKV</sequence>
<gene>
    <name evidence="1" type="ORF">Patl1_23450</name>
</gene>
<keyword evidence="2" id="KW-1185">Reference proteome</keyword>
<evidence type="ECO:0000313" key="1">
    <source>
        <dbReference type="EMBL" id="KAJ0078900.1"/>
    </source>
</evidence>
<proteinExistence type="predicted"/>
<comment type="caution">
    <text evidence="1">The sequence shown here is derived from an EMBL/GenBank/DDBJ whole genome shotgun (WGS) entry which is preliminary data.</text>
</comment>
<evidence type="ECO:0000313" key="2">
    <source>
        <dbReference type="Proteomes" id="UP001164250"/>
    </source>
</evidence>
<reference evidence="2" key="1">
    <citation type="journal article" date="2023" name="G3 (Bethesda)">
        <title>Genome assembly and association tests identify interacting loci associated with vigor, precocity, and sex in interspecific pistachio rootstocks.</title>
        <authorList>
            <person name="Palmer W."/>
            <person name="Jacygrad E."/>
            <person name="Sagayaradj S."/>
            <person name="Cavanaugh K."/>
            <person name="Han R."/>
            <person name="Bertier L."/>
            <person name="Beede B."/>
            <person name="Kafkas S."/>
            <person name="Golino D."/>
            <person name="Preece J."/>
            <person name="Michelmore R."/>
        </authorList>
    </citation>
    <scope>NUCLEOTIDE SEQUENCE [LARGE SCALE GENOMIC DNA]</scope>
</reference>
<protein>
    <submittedName>
        <fullName evidence="1">Uncharacterized protein</fullName>
    </submittedName>
</protein>